<protein>
    <submittedName>
        <fullName evidence="1">Uncharacterized protein</fullName>
    </submittedName>
</protein>
<gene>
    <name evidence="1" type="ORF">Cgig2_030044</name>
</gene>
<proteinExistence type="predicted"/>
<accession>A0A9Q1K1X7</accession>
<evidence type="ECO:0000313" key="1">
    <source>
        <dbReference type="EMBL" id="KAJ8435289.1"/>
    </source>
</evidence>
<dbReference type="Proteomes" id="UP001153076">
    <property type="component" value="Unassembled WGS sequence"/>
</dbReference>
<reference evidence="1" key="1">
    <citation type="submission" date="2022-04" db="EMBL/GenBank/DDBJ databases">
        <title>Carnegiea gigantea Genome sequencing and assembly v2.</title>
        <authorList>
            <person name="Copetti D."/>
            <person name="Sanderson M.J."/>
            <person name="Burquez A."/>
            <person name="Wojciechowski M.F."/>
        </authorList>
    </citation>
    <scope>NUCLEOTIDE SEQUENCE</scope>
    <source>
        <strain evidence="1">SGP5-SGP5p</strain>
        <tissue evidence="1">Aerial part</tissue>
    </source>
</reference>
<dbReference type="EMBL" id="JAKOGI010000423">
    <property type="protein sequence ID" value="KAJ8435289.1"/>
    <property type="molecule type" value="Genomic_DNA"/>
</dbReference>
<evidence type="ECO:0000313" key="2">
    <source>
        <dbReference type="Proteomes" id="UP001153076"/>
    </source>
</evidence>
<keyword evidence="2" id="KW-1185">Reference proteome</keyword>
<comment type="caution">
    <text evidence="1">The sequence shown here is derived from an EMBL/GenBank/DDBJ whole genome shotgun (WGS) entry which is preliminary data.</text>
</comment>
<sequence>MRISLKKKYKIIQKVKERHRKKAKEAKKLGLHKKKKLGGLVFIDYPSASRVAISCFDEIGMANVAVMFMEIAQKRKLGLLEEGNMDEQSFKGENAADEFGDFVKNRDNSERAFYKSLSRSLRHLMSYWKFLMLVIPLIQSSINAKKIASVLILANSMAVQILMEEAEF</sequence>
<organism evidence="1 2">
    <name type="scientific">Carnegiea gigantea</name>
    <dbReference type="NCBI Taxonomy" id="171969"/>
    <lineage>
        <taxon>Eukaryota</taxon>
        <taxon>Viridiplantae</taxon>
        <taxon>Streptophyta</taxon>
        <taxon>Embryophyta</taxon>
        <taxon>Tracheophyta</taxon>
        <taxon>Spermatophyta</taxon>
        <taxon>Magnoliopsida</taxon>
        <taxon>eudicotyledons</taxon>
        <taxon>Gunneridae</taxon>
        <taxon>Pentapetalae</taxon>
        <taxon>Caryophyllales</taxon>
        <taxon>Cactineae</taxon>
        <taxon>Cactaceae</taxon>
        <taxon>Cactoideae</taxon>
        <taxon>Echinocereeae</taxon>
        <taxon>Carnegiea</taxon>
    </lineage>
</organism>
<name>A0A9Q1K1X7_9CARY</name>
<dbReference type="AlphaFoldDB" id="A0A9Q1K1X7"/>